<sequence length="173" mass="20039">MSLATWSLTTNIVITFFQMISLCCHLHCTPQRLFLLPDECVPFKISLQLMLTQLCYFIFSIHRLIPPKPLPSLSLSSRWMTFFHIWYCPLVREQPWDNMNPNKCPSTEFTWKVTRPTSYVAAVTLDASSPARGDALAWSSRTERALDRAFHVGFCASLHSATRFFQSRRRSFV</sequence>
<gene>
    <name evidence="1" type="ORF">P154DRAFT_365707</name>
</gene>
<dbReference type="AlphaFoldDB" id="A0A6A5VYM5"/>
<keyword evidence="2" id="KW-1185">Reference proteome</keyword>
<name>A0A6A5VYM5_9PLEO</name>
<proteinExistence type="predicted"/>
<dbReference type="Proteomes" id="UP000799779">
    <property type="component" value="Unassembled WGS sequence"/>
</dbReference>
<evidence type="ECO:0000313" key="1">
    <source>
        <dbReference type="EMBL" id="KAF1994812.1"/>
    </source>
</evidence>
<dbReference type="EMBL" id="ML977651">
    <property type="protein sequence ID" value="KAF1994812.1"/>
    <property type="molecule type" value="Genomic_DNA"/>
</dbReference>
<protein>
    <submittedName>
        <fullName evidence="1">Uncharacterized protein</fullName>
    </submittedName>
</protein>
<organism evidence="1 2">
    <name type="scientific">Amniculicola lignicola CBS 123094</name>
    <dbReference type="NCBI Taxonomy" id="1392246"/>
    <lineage>
        <taxon>Eukaryota</taxon>
        <taxon>Fungi</taxon>
        <taxon>Dikarya</taxon>
        <taxon>Ascomycota</taxon>
        <taxon>Pezizomycotina</taxon>
        <taxon>Dothideomycetes</taxon>
        <taxon>Pleosporomycetidae</taxon>
        <taxon>Pleosporales</taxon>
        <taxon>Amniculicolaceae</taxon>
        <taxon>Amniculicola</taxon>
    </lineage>
</organism>
<accession>A0A6A5VYM5</accession>
<evidence type="ECO:0000313" key="2">
    <source>
        <dbReference type="Proteomes" id="UP000799779"/>
    </source>
</evidence>
<reference evidence="1" key="1">
    <citation type="journal article" date="2020" name="Stud. Mycol.">
        <title>101 Dothideomycetes genomes: a test case for predicting lifestyles and emergence of pathogens.</title>
        <authorList>
            <person name="Haridas S."/>
            <person name="Albert R."/>
            <person name="Binder M."/>
            <person name="Bloem J."/>
            <person name="Labutti K."/>
            <person name="Salamov A."/>
            <person name="Andreopoulos B."/>
            <person name="Baker S."/>
            <person name="Barry K."/>
            <person name="Bills G."/>
            <person name="Bluhm B."/>
            <person name="Cannon C."/>
            <person name="Castanera R."/>
            <person name="Culley D."/>
            <person name="Daum C."/>
            <person name="Ezra D."/>
            <person name="Gonzalez J."/>
            <person name="Henrissat B."/>
            <person name="Kuo A."/>
            <person name="Liang C."/>
            <person name="Lipzen A."/>
            <person name="Lutzoni F."/>
            <person name="Magnuson J."/>
            <person name="Mondo S."/>
            <person name="Nolan M."/>
            <person name="Ohm R."/>
            <person name="Pangilinan J."/>
            <person name="Park H.-J."/>
            <person name="Ramirez L."/>
            <person name="Alfaro M."/>
            <person name="Sun H."/>
            <person name="Tritt A."/>
            <person name="Yoshinaga Y."/>
            <person name="Zwiers L.-H."/>
            <person name="Turgeon B."/>
            <person name="Goodwin S."/>
            <person name="Spatafora J."/>
            <person name="Crous P."/>
            <person name="Grigoriev I."/>
        </authorList>
    </citation>
    <scope>NUCLEOTIDE SEQUENCE</scope>
    <source>
        <strain evidence="1">CBS 123094</strain>
    </source>
</reference>